<accession>A0A0E9T472</accession>
<name>A0A0E9T472_ANGAN</name>
<organism evidence="1">
    <name type="scientific">Anguilla anguilla</name>
    <name type="common">European freshwater eel</name>
    <name type="synonym">Muraena anguilla</name>
    <dbReference type="NCBI Taxonomy" id="7936"/>
    <lineage>
        <taxon>Eukaryota</taxon>
        <taxon>Metazoa</taxon>
        <taxon>Chordata</taxon>
        <taxon>Craniata</taxon>
        <taxon>Vertebrata</taxon>
        <taxon>Euteleostomi</taxon>
        <taxon>Actinopterygii</taxon>
        <taxon>Neopterygii</taxon>
        <taxon>Teleostei</taxon>
        <taxon>Anguilliformes</taxon>
        <taxon>Anguillidae</taxon>
        <taxon>Anguilla</taxon>
    </lineage>
</organism>
<sequence length="30" mass="3551">MIFPCQNDSSLKIIDYFFMNLIMQRNAVPT</sequence>
<reference evidence="1" key="1">
    <citation type="submission" date="2014-11" db="EMBL/GenBank/DDBJ databases">
        <authorList>
            <person name="Amaro Gonzalez C."/>
        </authorList>
    </citation>
    <scope>NUCLEOTIDE SEQUENCE</scope>
</reference>
<reference evidence="1" key="2">
    <citation type="journal article" date="2015" name="Fish Shellfish Immunol.">
        <title>Early steps in the European eel (Anguilla anguilla)-Vibrio vulnificus interaction in the gills: Role of the RtxA13 toxin.</title>
        <authorList>
            <person name="Callol A."/>
            <person name="Pajuelo D."/>
            <person name="Ebbesson L."/>
            <person name="Teles M."/>
            <person name="MacKenzie S."/>
            <person name="Amaro C."/>
        </authorList>
    </citation>
    <scope>NUCLEOTIDE SEQUENCE</scope>
</reference>
<dbReference type="EMBL" id="GBXM01060807">
    <property type="protein sequence ID" value="JAH47770.1"/>
    <property type="molecule type" value="Transcribed_RNA"/>
</dbReference>
<protein>
    <submittedName>
        <fullName evidence="1">Uncharacterized protein</fullName>
    </submittedName>
</protein>
<proteinExistence type="predicted"/>
<evidence type="ECO:0000313" key="1">
    <source>
        <dbReference type="EMBL" id="JAH47770.1"/>
    </source>
</evidence>
<dbReference type="AlphaFoldDB" id="A0A0E9T472"/>